<dbReference type="Proteomes" id="UP000232688">
    <property type="component" value="Unassembled WGS sequence"/>
</dbReference>
<sequence length="144" mass="16915">MQNVKHAKKTAKNQIYYGTRLLTFGNSTVRYDQLCNLAKKENSALRIRDVYNVNKQDDSAAFRIFHSQLLRMSIDSDKLSLFVYLFILGELFDAYLNCKISHKTRIIIAMHAYFFLDFWKSHIEKTGKNISNKWYSVARSFISI</sequence>
<comment type="caution">
    <text evidence="2">The sequence shown here is derived from an EMBL/GenBank/DDBJ whole genome shotgun (WGS) entry which is preliminary data.</text>
</comment>
<reference evidence="2 3" key="4">
    <citation type="submission" date="2017-10" db="EMBL/GenBank/DDBJ databases">
        <title>Genome analyses suggest a sexual origin of heterokaryosis in a supposedly ancient asexual fungus.</title>
        <authorList>
            <person name="Corradi N."/>
            <person name="Sedzielewska K."/>
            <person name="Noel J."/>
            <person name="Charron P."/>
            <person name="Farinelli L."/>
            <person name="Marton T."/>
            <person name="Kruger M."/>
            <person name="Pelin A."/>
            <person name="Brachmann A."/>
            <person name="Corradi N."/>
        </authorList>
    </citation>
    <scope>NUCLEOTIDE SEQUENCE [LARGE SCALE GENOMIC DNA]</scope>
    <source>
        <strain evidence="2 3">A1</strain>
    </source>
</reference>
<dbReference type="VEuPathDB" id="FungiDB:RhiirA1_353638"/>
<gene>
    <name evidence="2" type="ORF">RhiirA1_353638</name>
    <name evidence="1" type="ORF">RhiirA5_303446</name>
</gene>
<reference evidence="1 4" key="1">
    <citation type="submission" date="2016-04" db="EMBL/GenBank/DDBJ databases">
        <title>Genome analyses suggest a sexual origin of heterokaryosis in a supposedly ancient asexual fungus.</title>
        <authorList>
            <person name="Ropars J."/>
            <person name="Sedzielewska K."/>
            <person name="Noel J."/>
            <person name="Charron P."/>
            <person name="Farinelli L."/>
            <person name="Marton T."/>
            <person name="Kruger M."/>
            <person name="Pelin A."/>
            <person name="Brachmann A."/>
            <person name="Corradi N."/>
        </authorList>
    </citation>
    <scope>NUCLEOTIDE SEQUENCE [LARGE SCALE GENOMIC DNA]</scope>
    <source>
        <strain evidence="1 4">A5</strain>
    </source>
</reference>
<dbReference type="OrthoDB" id="2430632at2759"/>
<organism evidence="2 3">
    <name type="scientific">Rhizophagus irregularis</name>
    <dbReference type="NCBI Taxonomy" id="588596"/>
    <lineage>
        <taxon>Eukaryota</taxon>
        <taxon>Fungi</taxon>
        <taxon>Fungi incertae sedis</taxon>
        <taxon>Mucoromycota</taxon>
        <taxon>Glomeromycotina</taxon>
        <taxon>Glomeromycetes</taxon>
        <taxon>Glomerales</taxon>
        <taxon>Glomeraceae</taxon>
        <taxon>Rhizophagus</taxon>
    </lineage>
</organism>
<evidence type="ECO:0000313" key="1">
    <source>
        <dbReference type="EMBL" id="PKB94379.1"/>
    </source>
</evidence>
<reference evidence="2 3" key="3">
    <citation type="submission" date="2017-10" db="EMBL/GenBank/DDBJ databases">
        <title>Extensive intraspecific genome diversity in a model arbuscular mycorrhizal fungus.</title>
        <authorList>
            <person name="Chen E.C.H."/>
            <person name="Morin E."/>
            <person name="Baudet D."/>
            <person name="Noel J."/>
            <person name="Ndikumana S."/>
            <person name="Charron P."/>
            <person name="St-Onge C."/>
            <person name="Giorgi J."/>
            <person name="Grigoriev I.V."/>
            <person name="Roux C."/>
            <person name="Martin F.M."/>
            <person name="Corradi N."/>
        </authorList>
    </citation>
    <scope>NUCLEOTIDE SEQUENCE [LARGE SCALE GENOMIC DNA]</scope>
    <source>
        <strain evidence="2 3">A1</strain>
    </source>
</reference>
<dbReference type="Proteomes" id="UP000232722">
    <property type="component" value="Unassembled WGS sequence"/>
</dbReference>
<dbReference type="EMBL" id="LLXJ01006185">
    <property type="protein sequence ID" value="PKB94379.1"/>
    <property type="molecule type" value="Genomic_DNA"/>
</dbReference>
<dbReference type="AlphaFoldDB" id="A0A2I1FIV1"/>
<protein>
    <submittedName>
        <fullName evidence="2">Uncharacterized protein</fullName>
    </submittedName>
</protein>
<evidence type="ECO:0000313" key="4">
    <source>
        <dbReference type="Proteomes" id="UP000232722"/>
    </source>
</evidence>
<proteinExistence type="predicted"/>
<accession>A0A2I1FIV1</accession>
<evidence type="ECO:0000313" key="3">
    <source>
        <dbReference type="Proteomes" id="UP000232688"/>
    </source>
</evidence>
<name>A0A2I1FIV1_9GLOM</name>
<evidence type="ECO:0000313" key="2">
    <source>
        <dbReference type="EMBL" id="PKC56645.1"/>
    </source>
</evidence>
<reference evidence="1 4" key="2">
    <citation type="submission" date="2017-09" db="EMBL/GenBank/DDBJ databases">
        <title>Extensive intraspecific genome diversity in a model arbuscular mycorrhizal fungus.</title>
        <authorList>
            <person name="Chen E.C."/>
            <person name="Morin E."/>
            <person name="Beaudet D."/>
            <person name="Noel J."/>
            <person name="Ndikumana S."/>
            <person name="Charron P."/>
            <person name="St-Onge C."/>
            <person name="Giorgi J."/>
            <person name="Grigoriev I.V."/>
            <person name="Roux C."/>
            <person name="Martin F.M."/>
            <person name="Corradi N."/>
        </authorList>
    </citation>
    <scope>NUCLEOTIDE SEQUENCE [LARGE SCALE GENOMIC DNA]</scope>
    <source>
        <strain evidence="1 4">A5</strain>
    </source>
</reference>
<dbReference type="EMBL" id="LLXH01002074">
    <property type="protein sequence ID" value="PKC56645.1"/>
    <property type="molecule type" value="Genomic_DNA"/>
</dbReference>
<dbReference type="VEuPathDB" id="FungiDB:RhiirFUN_017869"/>